<sequence length="152" mass="16993">MTMKTSSEVQNNGFVQFIFDSADQNTRTVGGHGTFHMMEEVQCVTPASAVQTCSCIPPWNGARVCPTGGGDLPYKGTQSARPAIRGTSVMKLVSNFRQNIIYQLKLNTSYKNLQRREAWPPRSPSGAIPDSTTKDYTNGKYCWKVWIHPNRF</sequence>
<name>A0A4Y2EA35_ARAVE</name>
<evidence type="ECO:0000313" key="1">
    <source>
        <dbReference type="EMBL" id="GBM24888.1"/>
    </source>
</evidence>
<evidence type="ECO:0000313" key="2">
    <source>
        <dbReference type="Proteomes" id="UP000499080"/>
    </source>
</evidence>
<organism evidence="1 2">
    <name type="scientific">Araneus ventricosus</name>
    <name type="common">Orbweaver spider</name>
    <name type="synonym">Epeira ventricosa</name>
    <dbReference type="NCBI Taxonomy" id="182803"/>
    <lineage>
        <taxon>Eukaryota</taxon>
        <taxon>Metazoa</taxon>
        <taxon>Ecdysozoa</taxon>
        <taxon>Arthropoda</taxon>
        <taxon>Chelicerata</taxon>
        <taxon>Arachnida</taxon>
        <taxon>Araneae</taxon>
        <taxon>Araneomorphae</taxon>
        <taxon>Entelegynae</taxon>
        <taxon>Araneoidea</taxon>
        <taxon>Araneidae</taxon>
        <taxon>Araneus</taxon>
    </lineage>
</organism>
<accession>A0A4Y2EA35</accession>
<gene>
    <name evidence="1" type="ORF">AVEN_23427_1</name>
</gene>
<dbReference type="EMBL" id="BGPR01000528">
    <property type="protein sequence ID" value="GBM24888.1"/>
    <property type="molecule type" value="Genomic_DNA"/>
</dbReference>
<keyword evidence="2" id="KW-1185">Reference proteome</keyword>
<comment type="caution">
    <text evidence="1">The sequence shown here is derived from an EMBL/GenBank/DDBJ whole genome shotgun (WGS) entry which is preliminary data.</text>
</comment>
<dbReference type="AlphaFoldDB" id="A0A4Y2EA35"/>
<dbReference type="Proteomes" id="UP000499080">
    <property type="component" value="Unassembled WGS sequence"/>
</dbReference>
<protein>
    <submittedName>
        <fullName evidence="1">Uncharacterized protein</fullName>
    </submittedName>
</protein>
<reference evidence="1 2" key="1">
    <citation type="journal article" date="2019" name="Sci. Rep.">
        <title>Orb-weaving spider Araneus ventricosus genome elucidates the spidroin gene catalogue.</title>
        <authorList>
            <person name="Kono N."/>
            <person name="Nakamura H."/>
            <person name="Ohtoshi R."/>
            <person name="Moran D.A.P."/>
            <person name="Shinohara A."/>
            <person name="Yoshida Y."/>
            <person name="Fujiwara M."/>
            <person name="Mori M."/>
            <person name="Tomita M."/>
            <person name="Arakawa K."/>
        </authorList>
    </citation>
    <scope>NUCLEOTIDE SEQUENCE [LARGE SCALE GENOMIC DNA]</scope>
</reference>
<proteinExistence type="predicted"/>
<dbReference type="OrthoDB" id="10069752at2759"/>